<protein>
    <submittedName>
        <fullName evidence="2">Uncharacterized protein</fullName>
    </submittedName>
</protein>
<evidence type="ECO:0000256" key="1">
    <source>
        <dbReference type="SAM" id="MobiDB-lite"/>
    </source>
</evidence>
<name>A0A382DDK3_9ZZZZ</name>
<proteinExistence type="predicted"/>
<accession>A0A382DDK3</accession>
<organism evidence="2">
    <name type="scientific">marine metagenome</name>
    <dbReference type="NCBI Taxonomy" id="408172"/>
    <lineage>
        <taxon>unclassified sequences</taxon>
        <taxon>metagenomes</taxon>
        <taxon>ecological metagenomes</taxon>
    </lineage>
</organism>
<feature type="region of interest" description="Disordered" evidence="1">
    <location>
        <begin position="1"/>
        <end position="20"/>
    </location>
</feature>
<dbReference type="EMBL" id="UINC01038709">
    <property type="protein sequence ID" value="SVB36102.1"/>
    <property type="molecule type" value="Genomic_DNA"/>
</dbReference>
<reference evidence="2" key="1">
    <citation type="submission" date="2018-05" db="EMBL/GenBank/DDBJ databases">
        <authorList>
            <person name="Lanie J.A."/>
            <person name="Ng W.-L."/>
            <person name="Kazmierczak K.M."/>
            <person name="Andrzejewski T.M."/>
            <person name="Davidsen T.M."/>
            <person name="Wayne K.J."/>
            <person name="Tettelin H."/>
            <person name="Glass J.I."/>
            <person name="Rusch D."/>
            <person name="Podicherti R."/>
            <person name="Tsui H.-C.T."/>
            <person name="Winkler M.E."/>
        </authorList>
    </citation>
    <scope>NUCLEOTIDE SEQUENCE</scope>
</reference>
<sequence>MICIPDPPQSDNDHNSISGITQSTGLATESSIAKIQSFKRIPIGVKSLMISLLWCHNVAPARSVRLQLQYTE</sequence>
<gene>
    <name evidence="2" type="ORF">METZ01_LOCUS188956</name>
</gene>
<evidence type="ECO:0000313" key="2">
    <source>
        <dbReference type="EMBL" id="SVB36102.1"/>
    </source>
</evidence>
<dbReference type="AlphaFoldDB" id="A0A382DDK3"/>